<keyword evidence="2" id="KW-0479">Metal-binding</keyword>
<dbReference type="EC" id="3.1.4.-" evidence="2"/>
<organism evidence="4 5">
    <name type="scientific">Pirellulimonas nuda</name>
    <dbReference type="NCBI Taxonomy" id="2528009"/>
    <lineage>
        <taxon>Bacteria</taxon>
        <taxon>Pseudomonadati</taxon>
        <taxon>Planctomycetota</taxon>
        <taxon>Planctomycetia</taxon>
        <taxon>Pirellulales</taxon>
        <taxon>Lacipirellulaceae</taxon>
        <taxon>Pirellulimonas</taxon>
    </lineage>
</organism>
<keyword evidence="5" id="KW-1185">Reference proteome</keyword>
<comment type="cofactor">
    <cofactor evidence="2">
        <name>a divalent metal cation</name>
        <dbReference type="ChEBI" id="CHEBI:60240"/>
    </cofactor>
</comment>
<evidence type="ECO:0000256" key="2">
    <source>
        <dbReference type="RuleBase" id="RU362039"/>
    </source>
</evidence>
<dbReference type="Proteomes" id="UP000317429">
    <property type="component" value="Chromosome"/>
</dbReference>
<dbReference type="GO" id="GO:0016787">
    <property type="term" value="F:hydrolase activity"/>
    <property type="evidence" value="ECO:0007669"/>
    <property type="project" value="UniProtKB-UniRule"/>
</dbReference>
<dbReference type="Gene3D" id="3.60.21.10">
    <property type="match status" value="1"/>
</dbReference>
<reference evidence="4 5" key="1">
    <citation type="submission" date="2019-02" db="EMBL/GenBank/DDBJ databases">
        <title>Deep-cultivation of Planctomycetes and their phenomic and genomic characterization uncovers novel biology.</title>
        <authorList>
            <person name="Wiegand S."/>
            <person name="Jogler M."/>
            <person name="Boedeker C."/>
            <person name="Pinto D."/>
            <person name="Vollmers J."/>
            <person name="Rivas-Marin E."/>
            <person name="Kohn T."/>
            <person name="Peeters S.H."/>
            <person name="Heuer A."/>
            <person name="Rast P."/>
            <person name="Oberbeckmann S."/>
            <person name="Bunk B."/>
            <person name="Jeske O."/>
            <person name="Meyerdierks A."/>
            <person name="Storesund J.E."/>
            <person name="Kallscheuer N."/>
            <person name="Luecker S."/>
            <person name="Lage O.M."/>
            <person name="Pohl T."/>
            <person name="Merkel B.J."/>
            <person name="Hornburger P."/>
            <person name="Mueller R.-W."/>
            <person name="Bruemmer F."/>
            <person name="Labrenz M."/>
            <person name="Spormann A.M."/>
            <person name="Op den Camp H."/>
            <person name="Overmann J."/>
            <person name="Amann R."/>
            <person name="Jetten M.S.M."/>
            <person name="Mascher T."/>
            <person name="Medema M.H."/>
            <person name="Devos D.P."/>
            <person name="Kaster A.-K."/>
            <person name="Ovreas L."/>
            <person name="Rohde M."/>
            <person name="Galperin M.Y."/>
            <person name="Jogler C."/>
        </authorList>
    </citation>
    <scope>NUCLEOTIDE SEQUENCE [LARGE SCALE GENOMIC DNA]</scope>
    <source>
        <strain evidence="4 5">Pla175</strain>
    </source>
</reference>
<protein>
    <recommendedName>
        <fullName evidence="2">Phosphoesterase</fullName>
        <ecNumber evidence="2">3.1.4.-</ecNumber>
    </recommendedName>
</protein>
<dbReference type="OrthoDB" id="9800565at2"/>
<dbReference type="InterPro" id="IPR024654">
    <property type="entry name" value="Calcineurin-like_PHP_lpxH"/>
</dbReference>
<dbReference type="Pfam" id="PF12850">
    <property type="entry name" value="Metallophos_2"/>
    <property type="match status" value="1"/>
</dbReference>
<dbReference type="PANTHER" id="PTHR43165:SF1">
    <property type="entry name" value="PHOSPHODIESTERASE MJ0936"/>
    <property type="match status" value="1"/>
</dbReference>
<name>A0A518DGL0_9BACT</name>
<dbReference type="InterPro" id="IPR000979">
    <property type="entry name" value="Phosphodiesterase_MJ0936/Vps29"/>
</dbReference>
<dbReference type="InterPro" id="IPR053193">
    <property type="entry name" value="MetalloPDE_YfcE-like"/>
</dbReference>
<dbReference type="KEGG" id="pnd:Pla175_39790"/>
<dbReference type="RefSeq" id="WP_145289322.1">
    <property type="nucleotide sequence ID" value="NZ_CP036291.1"/>
</dbReference>
<dbReference type="NCBIfam" id="TIGR00040">
    <property type="entry name" value="yfcE"/>
    <property type="match status" value="1"/>
</dbReference>
<sequence length="160" mass="17697">MRLGLISDTHGHEQLTRQAVRMLESLGVDALLHCGDIGSPEIVEMLAAWRPYYVFGNCDIDRQPLRDAIARWGGVCCEEFADLTLAGERVALLHSHDRQKFRQVIQSDSYALVCYGHTHTAAIDRHGETLVVNPGAIYRANPHSIGLVELPGLDAQIISL</sequence>
<evidence type="ECO:0000313" key="4">
    <source>
        <dbReference type="EMBL" id="QDU90572.1"/>
    </source>
</evidence>
<evidence type="ECO:0000259" key="3">
    <source>
        <dbReference type="Pfam" id="PF12850"/>
    </source>
</evidence>
<accession>A0A518DGL0</accession>
<dbReference type="EMBL" id="CP036291">
    <property type="protein sequence ID" value="QDU90572.1"/>
    <property type="molecule type" value="Genomic_DNA"/>
</dbReference>
<evidence type="ECO:0000313" key="5">
    <source>
        <dbReference type="Proteomes" id="UP000317429"/>
    </source>
</evidence>
<evidence type="ECO:0000256" key="1">
    <source>
        <dbReference type="ARBA" id="ARBA00008950"/>
    </source>
</evidence>
<dbReference type="PANTHER" id="PTHR43165">
    <property type="entry name" value="METALLOPHOSPHOESTERASE"/>
    <property type="match status" value="1"/>
</dbReference>
<dbReference type="InterPro" id="IPR029052">
    <property type="entry name" value="Metallo-depent_PP-like"/>
</dbReference>
<dbReference type="AlphaFoldDB" id="A0A518DGL0"/>
<feature type="domain" description="Calcineurin-like phosphoesterase" evidence="3">
    <location>
        <begin position="1"/>
        <end position="142"/>
    </location>
</feature>
<proteinExistence type="inferred from homology"/>
<keyword evidence="4" id="KW-0378">Hydrolase</keyword>
<comment type="similarity">
    <text evidence="1 2">Belongs to the metallophosphoesterase superfamily. YfcE family.</text>
</comment>
<dbReference type="SUPFAM" id="SSF56300">
    <property type="entry name" value="Metallo-dependent phosphatases"/>
    <property type="match status" value="1"/>
</dbReference>
<dbReference type="GO" id="GO:0046872">
    <property type="term" value="F:metal ion binding"/>
    <property type="evidence" value="ECO:0007669"/>
    <property type="project" value="UniProtKB-KW"/>
</dbReference>
<gene>
    <name evidence="4" type="primary">yfcE</name>
    <name evidence="4" type="ORF">Pla175_39790</name>
</gene>